<dbReference type="EMBL" id="KQ235637">
    <property type="protein sequence ID" value="KMZ96336.1"/>
    <property type="molecule type" value="Genomic_DNA"/>
</dbReference>
<dbReference type="GO" id="GO:0016491">
    <property type="term" value="F:oxidoreductase activity"/>
    <property type="evidence" value="ECO:0007669"/>
    <property type="project" value="InterPro"/>
</dbReference>
<dbReference type="InterPro" id="IPR009078">
    <property type="entry name" value="Ferritin-like_SF"/>
</dbReference>
<keyword evidence="2" id="KW-0472">Membrane</keyword>
<comment type="similarity">
    <text evidence="1">Belongs to the ribonucleoside diphosphate reductase small chain family.</text>
</comment>
<proteinExistence type="inferred from homology"/>
<keyword evidence="2" id="KW-1133">Transmembrane helix</keyword>
<organism evidence="3 4">
    <name type="scientific">Plasmodium vivax North Korean</name>
    <dbReference type="NCBI Taxonomy" id="1035514"/>
    <lineage>
        <taxon>Eukaryota</taxon>
        <taxon>Sar</taxon>
        <taxon>Alveolata</taxon>
        <taxon>Apicomplexa</taxon>
        <taxon>Aconoidasida</taxon>
        <taxon>Haemosporida</taxon>
        <taxon>Plasmodiidae</taxon>
        <taxon>Plasmodium</taxon>
        <taxon>Plasmodium (Plasmodium)</taxon>
    </lineage>
</organism>
<dbReference type="SUPFAM" id="SSF47240">
    <property type="entry name" value="Ferritin-like"/>
    <property type="match status" value="1"/>
</dbReference>
<dbReference type="CDD" id="cd01049">
    <property type="entry name" value="RNRR2"/>
    <property type="match status" value="1"/>
</dbReference>
<dbReference type="InterPro" id="IPR033909">
    <property type="entry name" value="RNR_small"/>
</dbReference>
<dbReference type="PANTHER" id="PTHR23409:SF18">
    <property type="entry name" value="RIBONUCLEOSIDE-DIPHOSPHATE REDUCTASE SUBUNIT M2"/>
    <property type="match status" value="1"/>
</dbReference>
<evidence type="ECO:0000256" key="2">
    <source>
        <dbReference type="SAM" id="Phobius"/>
    </source>
</evidence>
<dbReference type="PANTHER" id="PTHR23409">
    <property type="entry name" value="RIBONUCLEOSIDE-DIPHOSPHATE REDUCTASE SMALL CHAIN"/>
    <property type="match status" value="1"/>
</dbReference>
<evidence type="ECO:0000313" key="3">
    <source>
        <dbReference type="EMBL" id="KMZ96336.1"/>
    </source>
</evidence>
<dbReference type="Pfam" id="PF00268">
    <property type="entry name" value="Ribonuc_red_sm"/>
    <property type="match status" value="1"/>
</dbReference>
<evidence type="ECO:0000313" key="4">
    <source>
        <dbReference type="Proteomes" id="UP000053239"/>
    </source>
</evidence>
<evidence type="ECO:0000256" key="1">
    <source>
        <dbReference type="ARBA" id="ARBA00009303"/>
    </source>
</evidence>
<dbReference type="GO" id="GO:0009263">
    <property type="term" value="P:deoxyribonucleotide biosynthetic process"/>
    <property type="evidence" value="ECO:0007669"/>
    <property type="project" value="InterPro"/>
</dbReference>
<dbReference type="Proteomes" id="UP000053239">
    <property type="component" value="Unassembled WGS sequence"/>
</dbReference>
<protein>
    <submittedName>
        <fullName evidence="3">Ribonucleoside-diphosphate reductase, beta subunit</fullName>
    </submittedName>
</protein>
<reference evidence="3 4" key="1">
    <citation type="submission" date="2011-09" db="EMBL/GenBank/DDBJ databases">
        <title>The Genome Sequence of Plasmodium vivax North Korean.</title>
        <authorList>
            <consortium name="The Broad Institute Genome Sequencing Platform"/>
            <consortium name="The Broad Institute Genome Sequencing Center for Infectious Disease"/>
            <person name="Neafsey D."/>
            <person name="Carlton J."/>
            <person name="Barnwell J."/>
            <person name="Collins W."/>
            <person name="Escalante A."/>
            <person name="Mullikin J."/>
            <person name="Saul A."/>
            <person name="Guigo R."/>
            <person name="Camara F."/>
            <person name="Young S.K."/>
            <person name="Zeng Q."/>
            <person name="Gargeya S."/>
            <person name="Fitzgerald M."/>
            <person name="Haas B."/>
            <person name="Abouelleil A."/>
            <person name="Alvarado L."/>
            <person name="Arachchi H.M."/>
            <person name="Berlin A."/>
            <person name="Brown A."/>
            <person name="Chapman S.B."/>
            <person name="Chen Z."/>
            <person name="Dunbar C."/>
            <person name="Freedman E."/>
            <person name="Gearin G."/>
            <person name="Gellesch M."/>
            <person name="Goldberg J."/>
            <person name="Griggs A."/>
            <person name="Gujja S."/>
            <person name="Heiman D."/>
            <person name="Howarth C."/>
            <person name="Larson L."/>
            <person name="Lui A."/>
            <person name="MacDonald P.J.P."/>
            <person name="Montmayeur A."/>
            <person name="Murphy C."/>
            <person name="Neiman D."/>
            <person name="Pearson M."/>
            <person name="Priest M."/>
            <person name="Roberts A."/>
            <person name="Saif S."/>
            <person name="Shea T."/>
            <person name="Shenoy N."/>
            <person name="Sisk P."/>
            <person name="Stolte C."/>
            <person name="Sykes S."/>
            <person name="Wortman J."/>
            <person name="Nusbaum C."/>
            <person name="Birren B."/>
        </authorList>
    </citation>
    <scope>NUCLEOTIDE SEQUENCE [LARGE SCALE GENOMIC DNA]</scope>
    <source>
        <strain evidence="3 4">North Korean</strain>
    </source>
</reference>
<dbReference type="Gene3D" id="1.10.620.20">
    <property type="entry name" value="Ribonucleotide Reductase, subunit A"/>
    <property type="match status" value="1"/>
</dbReference>
<sequence length="252" mass="29100">MGNNSRNFPRTISKGKQNKILICNLVTSFNSFYSSQPKLFYYSFNSASSTSISDYQNLLNLKINIITEYYNNIKDKKSLYMAMAASVFLESFLFYSGFFYPLYLSSQGMMVNSGEIINLIIRDESIHGLYIGHLASKLFSTFHLDQKTHLKKEVNSLLEKLMRLEEEYTKKIYNTIGITEQVNTFLRYNANKALQNLGLEDKYDVGEKDINPMIFNGLSTSTRNHDFFSTKGNGYIKTTQVEEIQDEDFIFT</sequence>
<dbReference type="InterPro" id="IPR012348">
    <property type="entry name" value="RNR-like"/>
</dbReference>
<name>A0A0J9TMH8_PLAVI</name>
<gene>
    <name evidence="3" type="ORF">PVNG_02474</name>
</gene>
<feature type="transmembrane region" description="Helical" evidence="2">
    <location>
        <begin position="79"/>
        <end position="103"/>
    </location>
</feature>
<dbReference type="AlphaFoldDB" id="A0A0J9TMH8"/>
<accession>A0A0J9TMH8</accession>
<keyword evidence="2" id="KW-0812">Transmembrane</keyword>
<dbReference type="InterPro" id="IPR000358">
    <property type="entry name" value="RNR_small_fam"/>
</dbReference>